<feature type="transmembrane region" description="Helical" evidence="6">
    <location>
        <begin position="16"/>
        <end position="32"/>
    </location>
</feature>
<evidence type="ECO:0000256" key="4">
    <source>
        <dbReference type="ARBA" id="ARBA00022777"/>
    </source>
</evidence>
<keyword evidence="4" id="KW-0418">Kinase</keyword>
<proteinExistence type="predicted"/>
<accession>A0A7Y0YCY4</accession>
<dbReference type="GO" id="GO:0004673">
    <property type="term" value="F:protein histidine kinase activity"/>
    <property type="evidence" value="ECO:0007669"/>
    <property type="project" value="UniProtKB-EC"/>
</dbReference>
<dbReference type="Proteomes" id="UP000553981">
    <property type="component" value="Unassembled WGS sequence"/>
</dbReference>
<dbReference type="InterPro" id="IPR036890">
    <property type="entry name" value="HATPase_C_sf"/>
</dbReference>
<keyword evidence="6" id="KW-0812">Transmembrane</keyword>
<dbReference type="PANTHER" id="PTHR24421">
    <property type="entry name" value="NITRATE/NITRITE SENSOR PROTEIN NARX-RELATED"/>
    <property type="match status" value="1"/>
</dbReference>
<sequence length="382" mass="42322">MHLTKPCLPWISRNKILLAVLFLGIVLDFSITRIRDNPWSVLGELIGFVVFLGYIFFPRVGGWVFIAAVVAMNAVPAVEFGLVVYLTIPVIFDWSWRGWWKQSLIATLVSSLAIMIGFAGKYNTIASIFYALLLLFAFGAGFVLRQYIEENLRLNIHSVMEQHRYELALLQTKQELSAELHNYTAGTLSRLTTLSAKLLEDAKDSPETSEETRLRLELLHGESVRALSELRRTLSVLGQNPTLKATPTPLATSLDTARDVATGFGFNVEIDTDPENLGTLSTAVTSLLRECVREALTNLIKYGNPEKPCRVSIEVDDTEGIVDFTMMNSISSFSANPVLSSGRGLKLLGEQLHISGGVLEAGQTGEHWVLHITIPLEMEVTK</sequence>
<dbReference type="EC" id="2.7.13.3" evidence="2"/>
<evidence type="ECO:0000313" key="8">
    <source>
        <dbReference type="Proteomes" id="UP000553981"/>
    </source>
</evidence>
<dbReference type="AlphaFoldDB" id="A0A7Y0YCY4"/>
<keyword evidence="5" id="KW-0902">Two-component regulatory system</keyword>
<feature type="transmembrane region" description="Helical" evidence="6">
    <location>
        <begin position="104"/>
        <end position="122"/>
    </location>
</feature>
<keyword evidence="3" id="KW-0808">Transferase</keyword>
<protein>
    <recommendedName>
        <fullName evidence="2">histidine kinase</fullName>
        <ecNumber evidence="2">2.7.13.3</ecNumber>
    </recommendedName>
</protein>
<gene>
    <name evidence="7" type="ORF">HHJ67_09365</name>
</gene>
<dbReference type="RefSeq" id="WP_147285764.1">
    <property type="nucleotide sequence ID" value="NZ_JABCUE010000002.1"/>
</dbReference>
<feature type="transmembrane region" description="Helical" evidence="6">
    <location>
        <begin position="128"/>
        <end position="148"/>
    </location>
</feature>
<dbReference type="GO" id="GO:0000160">
    <property type="term" value="P:phosphorelay signal transduction system"/>
    <property type="evidence" value="ECO:0007669"/>
    <property type="project" value="UniProtKB-KW"/>
</dbReference>
<organism evidence="7 8">
    <name type="scientific">Mobiluncus curtisii</name>
    <dbReference type="NCBI Taxonomy" id="2051"/>
    <lineage>
        <taxon>Bacteria</taxon>
        <taxon>Bacillati</taxon>
        <taxon>Actinomycetota</taxon>
        <taxon>Actinomycetes</taxon>
        <taxon>Actinomycetales</taxon>
        <taxon>Actinomycetaceae</taxon>
        <taxon>Mobiluncus</taxon>
    </lineage>
</organism>
<feature type="transmembrane region" description="Helical" evidence="6">
    <location>
        <begin position="39"/>
        <end position="57"/>
    </location>
</feature>
<evidence type="ECO:0000313" key="7">
    <source>
        <dbReference type="EMBL" id="NMW87941.1"/>
    </source>
</evidence>
<feature type="transmembrane region" description="Helical" evidence="6">
    <location>
        <begin position="63"/>
        <end position="92"/>
    </location>
</feature>
<keyword evidence="6" id="KW-0472">Membrane</keyword>
<evidence type="ECO:0000256" key="3">
    <source>
        <dbReference type="ARBA" id="ARBA00022679"/>
    </source>
</evidence>
<dbReference type="Gene3D" id="3.30.565.10">
    <property type="entry name" value="Histidine kinase-like ATPase, C-terminal domain"/>
    <property type="match status" value="1"/>
</dbReference>
<reference evidence="7 8" key="1">
    <citation type="submission" date="2020-04" db="EMBL/GenBank/DDBJ databases">
        <title>Antimicrobial susceptibility and clonality of vaginal-derived multi-drug resistant Mobiluncus isolates in China.</title>
        <authorList>
            <person name="Zhang X."/>
        </authorList>
    </citation>
    <scope>NUCLEOTIDE SEQUENCE [LARGE SCALE GENOMIC DNA]</scope>
    <source>
        <strain evidence="7 8">19</strain>
    </source>
</reference>
<evidence type="ECO:0000256" key="1">
    <source>
        <dbReference type="ARBA" id="ARBA00000085"/>
    </source>
</evidence>
<name>A0A7Y0YCY4_9ACTO</name>
<comment type="catalytic activity">
    <reaction evidence="1">
        <text>ATP + protein L-histidine = ADP + protein N-phospho-L-histidine.</text>
        <dbReference type="EC" id="2.7.13.3"/>
    </reaction>
</comment>
<evidence type="ECO:0000256" key="6">
    <source>
        <dbReference type="SAM" id="Phobius"/>
    </source>
</evidence>
<dbReference type="EMBL" id="JABCUI010000005">
    <property type="protein sequence ID" value="NMW87941.1"/>
    <property type="molecule type" value="Genomic_DNA"/>
</dbReference>
<dbReference type="PANTHER" id="PTHR24421:SF10">
    <property type="entry name" value="NITRATE_NITRITE SENSOR PROTEIN NARQ"/>
    <property type="match status" value="1"/>
</dbReference>
<keyword evidence="6" id="KW-1133">Transmembrane helix</keyword>
<comment type="caution">
    <text evidence="7">The sequence shown here is derived from an EMBL/GenBank/DDBJ whole genome shotgun (WGS) entry which is preliminary data.</text>
</comment>
<evidence type="ECO:0000256" key="5">
    <source>
        <dbReference type="ARBA" id="ARBA00023012"/>
    </source>
</evidence>
<dbReference type="InterPro" id="IPR050482">
    <property type="entry name" value="Sensor_HK_TwoCompSys"/>
</dbReference>
<evidence type="ECO:0000256" key="2">
    <source>
        <dbReference type="ARBA" id="ARBA00012438"/>
    </source>
</evidence>